<reference evidence="1 2" key="1">
    <citation type="submission" date="2023-07" db="EMBL/GenBank/DDBJ databases">
        <title>Sorghum-associated microbial communities from plants grown in Nebraska, USA.</title>
        <authorList>
            <person name="Schachtman D."/>
        </authorList>
    </citation>
    <scope>NUCLEOTIDE SEQUENCE [LARGE SCALE GENOMIC DNA]</scope>
    <source>
        <strain evidence="1 2">CC49</strain>
    </source>
</reference>
<comment type="caution">
    <text evidence="1">The sequence shown here is derived from an EMBL/GenBank/DDBJ whole genome shotgun (WGS) entry which is preliminary data.</text>
</comment>
<protein>
    <recommendedName>
        <fullName evidence="3">PIN domain-containing protein</fullName>
    </recommendedName>
</protein>
<proteinExistence type="predicted"/>
<name>A0ABT9T7E3_9GAMM</name>
<evidence type="ECO:0008006" key="3">
    <source>
        <dbReference type="Google" id="ProtNLM"/>
    </source>
</evidence>
<evidence type="ECO:0000313" key="2">
    <source>
        <dbReference type="Proteomes" id="UP001244623"/>
    </source>
</evidence>
<gene>
    <name evidence="1" type="ORF">J2X94_001183</name>
</gene>
<keyword evidence="2" id="KW-1185">Reference proteome</keyword>
<sequence length="181" mass="20514">MTNNEALPCVIIDSNAWNFLHNSGIELNSPLLIDYDFAITLEIKREMECLSGRDDKAELYNYFSRQMNFLGQEKVFFGFFDSEFDEDEQRSGGFGYGGFASVQERDFIEDNSHMIKQSKRGVYYGNEADLLIASRAGGTTYILTEDDSKNGPFKGVDNIINVSQANPMTQAEFQLYLKSSI</sequence>
<dbReference type="Proteomes" id="UP001244623">
    <property type="component" value="Unassembled WGS sequence"/>
</dbReference>
<accession>A0ABT9T7E3</accession>
<evidence type="ECO:0000313" key="1">
    <source>
        <dbReference type="EMBL" id="MDQ0019055.1"/>
    </source>
</evidence>
<dbReference type="RefSeq" id="WP_307618103.1">
    <property type="nucleotide sequence ID" value="NZ_JAUSSJ010000001.1"/>
</dbReference>
<organism evidence="1 2">
    <name type="scientific">[Curtobacterium] plantarum</name>
    <dbReference type="NCBI Taxonomy" id="221276"/>
    <lineage>
        <taxon>Bacteria</taxon>
        <taxon>Pseudomonadati</taxon>
        <taxon>Pseudomonadota</taxon>
        <taxon>Gammaproteobacteria</taxon>
        <taxon>Enterobacterales</taxon>
        <taxon>Erwiniaceae</taxon>
        <taxon>Pantoea</taxon>
    </lineage>
</organism>
<dbReference type="EMBL" id="JAUSSJ010000001">
    <property type="protein sequence ID" value="MDQ0019055.1"/>
    <property type="molecule type" value="Genomic_DNA"/>
</dbReference>